<dbReference type="InterPro" id="IPR006915">
    <property type="entry name" value="DUF637_hemagglutn_put"/>
</dbReference>
<gene>
    <name evidence="6" type="ORF">SAMN05660772_01083</name>
</gene>
<feature type="non-terminal residue" evidence="6">
    <location>
        <position position="1819"/>
    </location>
</feature>
<proteinExistence type="predicted"/>
<name>A0A1W1V394_9PAST</name>
<dbReference type="EMBL" id="FWWV01000035">
    <property type="protein sequence ID" value="SMB87756.1"/>
    <property type="molecule type" value="Genomic_DNA"/>
</dbReference>
<evidence type="ECO:0000256" key="4">
    <source>
        <dbReference type="ARBA" id="ARBA00023026"/>
    </source>
</evidence>
<dbReference type="InterPro" id="IPR011050">
    <property type="entry name" value="Pectin_lyase_fold/virulence"/>
</dbReference>
<evidence type="ECO:0000259" key="5">
    <source>
        <dbReference type="SMART" id="SM00912"/>
    </source>
</evidence>
<dbReference type="Proteomes" id="UP000192408">
    <property type="component" value="Unassembled WGS sequence"/>
</dbReference>
<keyword evidence="2" id="KW-0800">Toxin</keyword>
<keyword evidence="3" id="KW-1266">Target cell cytoplasm</keyword>
<evidence type="ECO:0000256" key="2">
    <source>
        <dbReference type="ARBA" id="ARBA00022656"/>
    </source>
</evidence>
<reference evidence="7" key="1">
    <citation type="submission" date="2017-04" db="EMBL/GenBank/DDBJ databases">
        <authorList>
            <person name="Varghese N."/>
            <person name="Submissions S."/>
        </authorList>
    </citation>
    <scope>NUCLEOTIDE SEQUENCE [LARGE SCALE GENOMIC DNA]</scope>
    <source>
        <strain evidence="7">DSM 23072</strain>
    </source>
</reference>
<dbReference type="Pfam" id="PF04830">
    <property type="entry name" value="DUF637"/>
    <property type="match status" value="1"/>
</dbReference>
<evidence type="ECO:0000256" key="3">
    <source>
        <dbReference type="ARBA" id="ARBA00022913"/>
    </source>
</evidence>
<keyword evidence="4" id="KW-0843">Virulence</keyword>
<dbReference type="InterPro" id="IPR006914">
    <property type="entry name" value="VENN_dom"/>
</dbReference>
<dbReference type="STRING" id="1122938.SAMN05660772_01083"/>
<organism evidence="6 7">
    <name type="scientific">Pasteurella testudinis DSM 23072</name>
    <dbReference type="NCBI Taxonomy" id="1122938"/>
    <lineage>
        <taxon>Bacteria</taxon>
        <taxon>Pseudomonadati</taxon>
        <taxon>Pseudomonadota</taxon>
        <taxon>Gammaproteobacteria</taxon>
        <taxon>Pasteurellales</taxon>
        <taxon>Pasteurellaceae</taxon>
        <taxon>Pasteurella</taxon>
    </lineage>
</organism>
<keyword evidence="7" id="KW-1185">Reference proteome</keyword>
<dbReference type="Pfam" id="PF05860">
    <property type="entry name" value="TPS"/>
    <property type="match status" value="1"/>
</dbReference>
<sequence>MNKHLFNVIFSKVKQLFIVVAENGRHTGKAKRNYKTKIDSYPNNSISLKISLLTISILLSLSPNVLAKIIADPSAQGEHKATILAQNGKPLINIQTPSAAGVSRNIYSQFDIDSKGAIFNNSKNNPWLEKGEAKVILNEVNSNNASKLEGQLSIQGRKADVIIANQSGININGASFTNAGRVTLTTGKANIVNGNITDIGIEKGTIHVGQKGLDNRKTDYTELLGRAAVIQGKIQAQNLNIVSGEQKINYESGIITQHKGSGSKPQIAIDVSELGGMYAGRISLLATESGVGVKNLGTLQAGDGHIVITSDGKLENRGKIQADIVNLATTRRDIDNRGLIQSKTQTVISSERDIYLSGKGLAQQKDKKGKEVNPQGEIIIRAKEKIQLEDNAHIGNSQTSEKEIVIHAGERLITGIRVKASSGGKLSVIGNKSVSTQAETEFTAKRDLVIASQNDIALIRTDLNSQHGNIQLISKLPQNEKQNDKNIIADISMEEGKLSAGKDVFIRADRNVHLFNPEIEKVSNIDVIANGKLNYQIYTLPKTINNLTLTSESDLSLKSNESINNVNVQGDLSVTSNQGDISLSKGNVFVAKNNAEFSALSGNIYADNLTLSALNGYLSVIAKNNVVLSSVNKGMTLLSGKSGISVGSVGNGVLTLPKSIGLTASMGTIKLRSGGDLNVDLSQSEHSRKSFIHGKGVSFFSQNGNIIFKNSSLNIQEQGIKFDSRRGTTTLDNVTATSTGNITLSSQSDISLNNVRFNARNIIASSNKEIKQNKGMSSSNVLTATDILSLYAGSYHYLNNTTLQGGAVTITAKHGGINIQGATDWKSVGSEALKNNPKTRGFNGAFNIDVKNHLTFLPQHKIMASSDLSIRSLNNLVFKGVAGKSGNASAKVVSLYAGGKLNLTGGKVTLEATNLKSNHINITSTAGDIQIKSLKNGAEKYSGIGKTVSLLKAELSSLSKQLNVLYDELDYAWDDHVLLKKAEPLENRIEEITKLISIISSPKKGYEHLGAKLTAKNVNIFSSAGVNIESAKINASEVVNITSMGISPAADEKLAYGINISGTFDVFEKGKEGSNDHSYNIFNNPTEINAKKGINITSAAQHNDSRLIISASNLSSTNGNINLYSFGDMRLESGQEEFYSYNYRSYKSGKWYNRKRITETKTSKRSSAEPITLSALGITLKSGGNIDIYATEFNAPQGKIDITAGKALRFYAVDEENYHKHEKTKKSKYFGFISGGKSKSSSSKAIQSALPSKLVAQSADTRSGWDTLLQGTEFKTSLTGANIQAGVGEHARKDAKIIFEGIKTKITTVKTSESNSAVWQKQAGSGSVVETLKLPRFDGPVPIFSAPGGFSVQIPKGTLKTEVDKLVKQSGMNYLNSFVQRKDVDWKPIQLEYDKWNYSQQGLSGAGAVIVAIAVAVATSGAGAAALPGLATTVTSEAMLNAAMTSLVTQASISTINNRGDLGKVFKELGSKSAVKSLATAVLTAGALSKVQALSKMQTWGSSEQWADKLSYNLVNSGITALGDATINGKSLEESLKRGLLGAVVTTAHGEIASHIKGLEKFGDNAFIQQFSHKLAHAVAGCGAGAAVGGKCVDGAVGAVVGEVTAEIIGANSNLSYTAKEREQLLGYAKIAAATIVAHLGGNADTAIGTAHTAVMNNYLSDWQEKQKALELEQCANAICQTITRLNWQAVDTGQDASFAVGMVAAVPEELYGTVEGIATLLANPLESIRAVKVMLTQDNAWNKMVEGTKQHFIQTLTKLENSYQRAGYDGAFDAGKEVGRILMNIIETASGGGAVLKQGSRLVLNGLKQVKAQGKHVV</sequence>
<dbReference type="InterPro" id="IPR012334">
    <property type="entry name" value="Pectin_lyas_fold"/>
</dbReference>
<evidence type="ECO:0000256" key="1">
    <source>
        <dbReference type="ARBA" id="ARBA00004219"/>
    </source>
</evidence>
<dbReference type="Gene3D" id="2.160.20.10">
    <property type="entry name" value="Single-stranded right-handed beta-helix, Pectin lyase-like"/>
    <property type="match status" value="1"/>
</dbReference>
<accession>A0A1W1V394</accession>
<dbReference type="GO" id="GO:0090729">
    <property type="term" value="F:toxin activity"/>
    <property type="evidence" value="ECO:0007669"/>
    <property type="project" value="UniProtKB-KW"/>
</dbReference>
<dbReference type="SMART" id="SM00912">
    <property type="entry name" value="Haemagg_act"/>
    <property type="match status" value="1"/>
</dbReference>
<dbReference type="NCBIfam" id="TIGR01901">
    <property type="entry name" value="adhes_NPXG"/>
    <property type="match status" value="1"/>
</dbReference>
<evidence type="ECO:0000313" key="7">
    <source>
        <dbReference type="Proteomes" id="UP000192408"/>
    </source>
</evidence>
<dbReference type="InterPro" id="IPR008638">
    <property type="entry name" value="FhaB/CdiA-like_TPS"/>
</dbReference>
<dbReference type="RefSeq" id="WP_084257630.1">
    <property type="nucleotide sequence ID" value="NZ_FWWV01000035.1"/>
</dbReference>
<evidence type="ECO:0000313" key="6">
    <source>
        <dbReference type="EMBL" id="SMB87756.1"/>
    </source>
</evidence>
<protein>
    <submittedName>
        <fullName evidence="6">Filamentous hemagglutinin</fullName>
    </submittedName>
</protein>
<feature type="domain" description="Filamentous haemagglutinin FhaB/tRNA nuclease CdiA-like TPS" evidence="5">
    <location>
        <begin position="86"/>
        <end position="194"/>
    </location>
</feature>
<dbReference type="SUPFAM" id="SSF51126">
    <property type="entry name" value="Pectin lyase-like"/>
    <property type="match status" value="1"/>
</dbReference>
<dbReference type="Pfam" id="PF04829">
    <property type="entry name" value="PT-VENN"/>
    <property type="match status" value="1"/>
</dbReference>
<comment type="subcellular location">
    <subcellularLocation>
        <location evidence="1">Target cell</location>
        <location evidence="1">Target cell cytoplasm</location>
    </subcellularLocation>
</comment>